<dbReference type="GO" id="GO:0005886">
    <property type="term" value="C:plasma membrane"/>
    <property type="evidence" value="ECO:0007669"/>
    <property type="project" value="TreeGrafter"/>
</dbReference>
<keyword evidence="1" id="KW-0547">Nucleotide-binding</keyword>
<dbReference type="CDD" id="cd05387">
    <property type="entry name" value="BY-kinase"/>
    <property type="match status" value="1"/>
</dbReference>
<evidence type="ECO:0000313" key="5">
    <source>
        <dbReference type="EMBL" id="QLL29397.1"/>
    </source>
</evidence>
<name>A0A7D6JRZ0_9CYAN</name>
<organism evidence="5 6">
    <name type="scientific">Thermosynechococcus sichuanensis E542</name>
    <dbReference type="NCBI Taxonomy" id="2016101"/>
    <lineage>
        <taxon>Bacteria</taxon>
        <taxon>Bacillati</taxon>
        <taxon>Cyanobacteriota</taxon>
        <taxon>Cyanophyceae</taxon>
        <taxon>Acaryochloridales</taxon>
        <taxon>Thermosynechococcaceae</taxon>
        <taxon>Thermosynechococcus</taxon>
        <taxon>Thermosynechococcus sichuanensis</taxon>
    </lineage>
</organism>
<dbReference type="Gene3D" id="3.40.50.300">
    <property type="entry name" value="P-loop containing nucleotide triphosphate hydrolases"/>
    <property type="match status" value="1"/>
</dbReference>
<evidence type="ECO:0000256" key="2">
    <source>
        <dbReference type="ARBA" id="ARBA00022840"/>
    </source>
</evidence>
<dbReference type="Proteomes" id="UP000261812">
    <property type="component" value="Chromosome"/>
</dbReference>
<dbReference type="InterPro" id="IPR033756">
    <property type="entry name" value="YlxH/NBP35"/>
</dbReference>
<feature type="transmembrane region" description="Helical" evidence="4">
    <location>
        <begin position="54"/>
        <end position="72"/>
    </location>
</feature>
<dbReference type="PANTHER" id="PTHR32309">
    <property type="entry name" value="TYROSINE-PROTEIN KINASE"/>
    <property type="match status" value="1"/>
</dbReference>
<dbReference type="AlphaFoldDB" id="A0A7D6JRZ0"/>
<dbReference type="EMBL" id="CP032152">
    <property type="protein sequence ID" value="QLL29397.1"/>
    <property type="molecule type" value="Genomic_DNA"/>
</dbReference>
<protein>
    <submittedName>
        <fullName evidence="5">P-loop NTPase</fullName>
    </submittedName>
</protein>
<gene>
    <name evidence="5" type="ORF">D3A95_10330</name>
</gene>
<proteinExistence type="predicted"/>
<dbReference type="GO" id="GO:0004713">
    <property type="term" value="F:protein tyrosine kinase activity"/>
    <property type="evidence" value="ECO:0007669"/>
    <property type="project" value="TreeGrafter"/>
</dbReference>
<dbReference type="InterPro" id="IPR005702">
    <property type="entry name" value="Wzc-like_C"/>
</dbReference>
<evidence type="ECO:0000256" key="3">
    <source>
        <dbReference type="SAM" id="Coils"/>
    </source>
</evidence>
<accession>A0A7D6JRZ0</accession>
<dbReference type="RefSeq" id="WP_181494914.1">
    <property type="nucleotide sequence ID" value="NZ_CP032152.1"/>
</dbReference>
<keyword evidence="3" id="KW-0175">Coiled coil</keyword>
<feature type="coiled-coil region" evidence="3">
    <location>
        <begin position="208"/>
        <end position="235"/>
    </location>
</feature>
<evidence type="ECO:0000313" key="6">
    <source>
        <dbReference type="Proteomes" id="UP000261812"/>
    </source>
</evidence>
<dbReference type="PANTHER" id="PTHR32309:SF13">
    <property type="entry name" value="FERRIC ENTEROBACTIN TRANSPORT PROTEIN FEPE"/>
    <property type="match status" value="1"/>
</dbReference>
<dbReference type="InterPro" id="IPR027417">
    <property type="entry name" value="P-loop_NTPase"/>
</dbReference>
<dbReference type="InterPro" id="IPR050445">
    <property type="entry name" value="Bact_polysacc_biosynth/exp"/>
</dbReference>
<keyword evidence="4" id="KW-0472">Membrane</keyword>
<dbReference type="GO" id="GO:0005524">
    <property type="term" value="F:ATP binding"/>
    <property type="evidence" value="ECO:0007669"/>
    <property type="project" value="UniProtKB-KW"/>
</dbReference>
<keyword evidence="4" id="KW-0812">Transmembrane</keyword>
<evidence type="ECO:0000256" key="1">
    <source>
        <dbReference type="ARBA" id="ARBA00022741"/>
    </source>
</evidence>
<evidence type="ECO:0000256" key="4">
    <source>
        <dbReference type="SAM" id="Phobius"/>
    </source>
</evidence>
<dbReference type="Pfam" id="PF10609">
    <property type="entry name" value="ParA"/>
    <property type="match status" value="1"/>
</dbReference>
<keyword evidence="6" id="KW-1185">Reference proteome</keyword>
<keyword evidence="2" id="KW-0067">ATP-binding</keyword>
<dbReference type="KEGG" id="tsq:D3A95_10330"/>
<keyword evidence="4" id="KW-1133">Transmembrane helix</keyword>
<dbReference type="SUPFAM" id="SSF52540">
    <property type="entry name" value="P-loop containing nucleoside triphosphate hydrolases"/>
    <property type="match status" value="1"/>
</dbReference>
<sequence>MSLPQKVPNLRVVDREARLLGDRQQNPLRFNTTKRSRKGGLQAFGELCQRRWRLLSGTVLLSFLVMGGYVLWQPEMYEAYFRLLMEPVKEPQPAPTLTPRDGIAGTLPSPPPTTTPQVDLGSQILVLESDKVLAPIAQKLQQQYPHLTTRVLAEHLEIRPVVSSATEQLPTQTKVLEVAYRDRQPEIVTAVLKAVAEAFVDYSQRDRQEQLNRTLEQLDKDIQQHLKELEQLQQQLQGSQPQGTSLQPSEQLRFLTEQYRQIHSLRQAARLKAVEAYGRFQGLQEQLKMTPAEALAAANLSTSPAYQQQLARIQELDQEIAKNLAIFHEGTPVLQALEEQRRVLVEQLQAIASQVIGEQYQVDNPTGLGFQGTVSQTLITNYITAWIEYENQRRYDAELAAPQAAVAQQLQQLSSQLPAIDRLENQIRMANLSLEMLNQARQAVQLQLAQNNFAWQVLTDLENPAVQPTFPRLLLLVLGAIASLVLGVVAIYLADAAANTFVSPAQVEEALGLPLLGKIPKATPQTNLRLERVVKGNSGLWQVTQVLPAVGEWVKLQEAFHHVFANLQAVGLGHSLAVISALPTDGRTTVALNLALAAAGTGRRVLLIDGDLRRPQIHRYLGLTNEQGLADWLIHRRHWYSVAQARRGLAILTAGELRQQPMRLLSQDTIKQFMAHLKNYFDLVVVDTPPLTNFADAKLWSGLVDQTLVVVNLKAPQQPVRLALADYSLGSGSALGVVVNLA</sequence>
<reference evidence="6" key="1">
    <citation type="submission" date="2018-09" db="EMBL/GenBank/DDBJ databases">
        <title>Complete genome sequence of thermophilic cyanobacteria strain Thermosynechococcus elongatus PKUAC-SCTE542.</title>
        <authorList>
            <person name="Liang Y."/>
            <person name="Tang J."/>
            <person name="Daroch M."/>
        </authorList>
    </citation>
    <scope>NUCLEOTIDE SEQUENCE [LARGE SCALE GENOMIC DNA]</scope>
    <source>
        <strain evidence="6">E542</strain>
    </source>
</reference>